<dbReference type="Gene3D" id="1.10.1220.10">
    <property type="entry name" value="Met repressor-like"/>
    <property type="match status" value="1"/>
</dbReference>
<dbReference type="EMBL" id="BK015909">
    <property type="protein sequence ID" value="DAF84802.1"/>
    <property type="molecule type" value="Genomic_DNA"/>
</dbReference>
<proteinExistence type="predicted"/>
<protein>
    <recommendedName>
        <fullName evidence="1">CopG-like ribbon-helix-helix domain-containing protein</fullName>
    </recommendedName>
</protein>
<reference evidence="2" key="1">
    <citation type="journal article" date="2021" name="Proc. Natl. Acad. Sci. U.S.A.">
        <title>A Catalog of Tens of Thousands of Viruses from Human Metagenomes Reveals Hidden Associations with Chronic Diseases.</title>
        <authorList>
            <person name="Tisza M.J."/>
            <person name="Buck C.B."/>
        </authorList>
    </citation>
    <scope>NUCLEOTIDE SEQUENCE</scope>
    <source>
        <strain evidence="2">Ctm6w13</strain>
    </source>
</reference>
<dbReference type="InterPro" id="IPR012869">
    <property type="entry name" value="RHH_5"/>
</dbReference>
<sequence>MKKVNDRALNIKLPEALYEELKKAASEKNISLAALVRLICSEYLQKK</sequence>
<evidence type="ECO:0000313" key="2">
    <source>
        <dbReference type="EMBL" id="DAF84802.1"/>
    </source>
</evidence>
<dbReference type="GO" id="GO:0006355">
    <property type="term" value="P:regulation of DNA-templated transcription"/>
    <property type="evidence" value="ECO:0007669"/>
    <property type="project" value="InterPro"/>
</dbReference>
<organism evidence="2">
    <name type="scientific">Myoviridae sp. ctm6w13</name>
    <dbReference type="NCBI Taxonomy" id="2825167"/>
    <lineage>
        <taxon>Viruses</taxon>
        <taxon>Duplodnaviria</taxon>
        <taxon>Heunggongvirae</taxon>
        <taxon>Uroviricota</taxon>
        <taxon>Caudoviricetes</taxon>
    </lineage>
</organism>
<dbReference type="SUPFAM" id="SSF47598">
    <property type="entry name" value="Ribbon-helix-helix"/>
    <property type="match status" value="1"/>
</dbReference>
<feature type="domain" description="CopG-like ribbon-helix-helix" evidence="1">
    <location>
        <begin position="10"/>
        <end position="46"/>
    </location>
</feature>
<accession>A0A8S5TRG7</accession>
<evidence type="ECO:0000259" key="1">
    <source>
        <dbReference type="Pfam" id="PF07878"/>
    </source>
</evidence>
<dbReference type="Pfam" id="PF07878">
    <property type="entry name" value="RHH_5"/>
    <property type="match status" value="1"/>
</dbReference>
<name>A0A8S5TRG7_9CAUD</name>
<dbReference type="InterPro" id="IPR013321">
    <property type="entry name" value="Arc_rbn_hlx_hlx"/>
</dbReference>
<dbReference type="InterPro" id="IPR010985">
    <property type="entry name" value="Ribbon_hlx_hlx"/>
</dbReference>